<feature type="transmembrane region" description="Helical" evidence="1">
    <location>
        <begin position="317"/>
        <end position="338"/>
    </location>
</feature>
<feature type="transmembrane region" description="Helical" evidence="1">
    <location>
        <begin position="6"/>
        <end position="23"/>
    </location>
</feature>
<sequence>MILNVQHIWILLLIPVVLGVLWFRSKHAASLNITWRVHLLQKTWRLRLRRILPWLRMTSLILIVIAAAGPFHWRDFGSIPVEGVAIELVVDRSGSMLEDDYYHDGERVTRLEAVSTAAAQFVFGDSENGVGRSDSIGLVTFAALAEIACPLTLDHEAVVAELERTEPAADYREDGTAIGDSWTLAISELRRIDEISPYPVSKTIILLTDGQQNSGRLSPERAAAFARHFGIKTYVIGLEPQSIQAEVARKRIEEERNRLEDLARSTGGQFFHVTQLSSLEEAYRDIYEQERTLVGERVIRIKSHFAVSNFSVGQFDIPPLILLLLIFLFMEISLRWTLLREII</sequence>
<protein>
    <submittedName>
        <fullName evidence="3">von Willebrand factor type A domain protein</fullName>
    </submittedName>
</protein>
<dbReference type="KEGG" id="plon:Pla110_25140"/>
<evidence type="ECO:0000313" key="3">
    <source>
        <dbReference type="EMBL" id="QDU80779.1"/>
    </source>
</evidence>
<accession>A0A518CNI3</accession>
<keyword evidence="4" id="KW-1185">Reference proteome</keyword>
<dbReference type="PANTHER" id="PTHR37947">
    <property type="entry name" value="BLL2462 PROTEIN"/>
    <property type="match status" value="1"/>
</dbReference>
<dbReference type="RefSeq" id="WP_144996017.1">
    <property type="nucleotide sequence ID" value="NZ_CP036281.1"/>
</dbReference>
<dbReference type="EMBL" id="CP036281">
    <property type="protein sequence ID" value="QDU80779.1"/>
    <property type="molecule type" value="Genomic_DNA"/>
</dbReference>
<dbReference type="AlphaFoldDB" id="A0A518CNI3"/>
<evidence type="ECO:0000313" key="4">
    <source>
        <dbReference type="Proteomes" id="UP000317178"/>
    </source>
</evidence>
<dbReference type="InterPro" id="IPR036465">
    <property type="entry name" value="vWFA_dom_sf"/>
</dbReference>
<dbReference type="OrthoDB" id="6206554at2"/>
<evidence type="ECO:0000256" key="1">
    <source>
        <dbReference type="SAM" id="Phobius"/>
    </source>
</evidence>
<feature type="transmembrane region" description="Helical" evidence="1">
    <location>
        <begin position="54"/>
        <end position="73"/>
    </location>
</feature>
<reference evidence="3 4" key="1">
    <citation type="submission" date="2019-02" db="EMBL/GenBank/DDBJ databases">
        <title>Deep-cultivation of Planctomycetes and their phenomic and genomic characterization uncovers novel biology.</title>
        <authorList>
            <person name="Wiegand S."/>
            <person name="Jogler M."/>
            <person name="Boedeker C."/>
            <person name="Pinto D."/>
            <person name="Vollmers J."/>
            <person name="Rivas-Marin E."/>
            <person name="Kohn T."/>
            <person name="Peeters S.H."/>
            <person name="Heuer A."/>
            <person name="Rast P."/>
            <person name="Oberbeckmann S."/>
            <person name="Bunk B."/>
            <person name="Jeske O."/>
            <person name="Meyerdierks A."/>
            <person name="Storesund J.E."/>
            <person name="Kallscheuer N."/>
            <person name="Luecker S."/>
            <person name="Lage O.M."/>
            <person name="Pohl T."/>
            <person name="Merkel B.J."/>
            <person name="Hornburger P."/>
            <person name="Mueller R.-W."/>
            <person name="Bruemmer F."/>
            <person name="Labrenz M."/>
            <person name="Spormann A.M."/>
            <person name="Op den Camp H."/>
            <person name="Overmann J."/>
            <person name="Amann R."/>
            <person name="Jetten M.S.M."/>
            <person name="Mascher T."/>
            <person name="Medema M.H."/>
            <person name="Devos D.P."/>
            <person name="Kaster A.-K."/>
            <person name="Ovreas L."/>
            <person name="Rohde M."/>
            <person name="Galperin M.Y."/>
            <person name="Jogler C."/>
        </authorList>
    </citation>
    <scope>NUCLEOTIDE SEQUENCE [LARGE SCALE GENOMIC DNA]</scope>
    <source>
        <strain evidence="3 4">Pla110</strain>
    </source>
</reference>
<dbReference type="PROSITE" id="PS50234">
    <property type="entry name" value="VWFA"/>
    <property type="match status" value="1"/>
</dbReference>
<evidence type="ECO:0000259" key="2">
    <source>
        <dbReference type="PROSITE" id="PS50234"/>
    </source>
</evidence>
<organism evidence="3 4">
    <name type="scientific">Polystyrenella longa</name>
    <dbReference type="NCBI Taxonomy" id="2528007"/>
    <lineage>
        <taxon>Bacteria</taxon>
        <taxon>Pseudomonadati</taxon>
        <taxon>Planctomycetota</taxon>
        <taxon>Planctomycetia</taxon>
        <taxon>Planctomycetales</taxon>
        <taxon>Planctomycetaceae</taxon>
        <taxon>Polystyrenella</taxon>
    </lineage>
</organism>
<dbReference type="Pfam" id="PF00092">
    <property type="entry name" value="VWA"/>
    <property type="match status" value="1"/>
</dbReference>
<dbReference type="SMART" id="SM00327">
    <property type="entry name" value="VWA"/>
    <property type="match status" value="1"/>
</dbReference>
<proteinExistence type="predicted"/>
<keyword evidence="1" id="KW-0472">Membrane</keyword>
<keyword evidence="1" id="KW-1133">Transmembrane helix</keyword>
<feature type="domain" description="VWFA" evidence="2">
    <location>
        <begin position="85"/>
        <end position="286"/>
    </location>
</feature>
<keyword evidence="1" id="KW-0812">Transmembrane</keyword>
<dbReference type="InterPro" id="IPR002035">
    <property type="entry name" value="VWF_A"/>
</dbReference>
<dbReference type="PANTHER" id="PTHR37947:SF1">
    <property type="entry name" value="BLL2462 PROTEIN"/>
    <property type="match status" value="1"/>
</dbReference>
<dbReference type="Proteomes" id="UP000317178">
    <property type="component" value="Chromosome"/>
</dbReference>
<dbReference type="Gene3D" id="3.40.50.410">
    <property type="entry name" value="von Willebrand factor, type A domain"/>
    <property type="match status" value="1"/>
</dbReference>
<name>A0A518CNI3_9PLAN</name>
<dbReference type="SUPFAM" id="SSF53300">
    <property type="entry name" value="vWA-like"/>
    <property type="match status" value="1"/>
</dbReference>
<gene>
    <name evidence="3" type="ORF">Pla110_25140</name>
</gene>